<name>A0A2H6K788_9APIC</name>
<reference evidence="3 4" key="1">
    <citation type="journal article" date="2017" name="BMC Genomics">
        <title>Whole-genome assembly of Babesia ovata and comparative genomics between closely related pathogens.</title>
        <authorList>
            <person name="Yamagishi J."/>
            <person name="Asada M."/>
            <person name="Hakimi H."/>
            <person name="Tanaka T.Q."/>
            <person name="Sugimoto C."/>
            <person name="Kawazu S."/>
        </authorList>
    </citation>
    <scope>NUCLEOTIDE SEQUENCE [LARGE SCALE GENOMIC DNA]</scope>
    <source>
        <strain evidence="3 4">Miyake</strain>
    </source>
</reference>
<feature type="region of interest" description="Disordered" evidence="2">
    <location>
        <begin position="71"/>
        <end position="96"/>
    </location>
</feature>
<evidence type="ECO:0000256" key="2">
    <source>
        <dbReference type="SAM" id="MobiDB-lite"/>
    </source>
</evidence>
<evidence type="ECO:0000256" key="1">
    <source>
        <dbReference type="SAM" id="Coils"/>
    </source>
</evidence>
<dbReference type="AlphaFoldDB" id="A0A2H6K788"/>
<keyword evidence="1" id="KW-0175">Coiled coil</keyword>
<dbReference type="GeneID" id="39872622"/>
<feature type="compositionally biased region" description="Low complexity" evidence="2">
    <location>
        <begin position="85"/>
        <end position="96"/>
    </location>
</feature>
<dbReference type="VEuPathDB" id="PiroplasmaDB:BOVATA_003450"/>
<sequence>MHSRWNNVGTVTVRIPPNIRGQRAAHGGRPHIDRLSTSPAITSQLTRRVAEISDTMEVRISPREFCRARSYPSENELSSGQHGWSTSECSSSTCDTSGSQSRANNFRFCGARSSPLHSLKRSTRPKVQQQIDTKKAGVICANCDALRMQLTEATTQCYDQWISRIKVLEDMLQEKQKINDELQAAWLEQRQLVEEGQHRIAVLNREAEADAQTALNLKSENYQLGEAIRQKDELIEELCAEIKQLQEKNRHSAKLQEMDMHTIDKLRRMVAAKDKHQKGTSSGAKRNRKVNVRTTIARKTRNRLNGRHRIKGFSVTVNRLISLPADDATSWKTDVTGPPVGNEVRI</sequence>
<accession>A0A2H6K788</accession>
<feature type="compositionally biased region" description="Polar residues" evidence="2">
    <location>
        <begin position="72"/>
        <end position="84"/>
    </location>
</feature>
<dbReference type="OrthoDB" id="365828at2759"/>
<feature type="coiled-coil region" evidence="1">
    <location>
        <begin position="228"/>
        <end position="255"/>
    </location>
</feature>
<dbReference type="RefSeq" id="XP_028865095.1">
    <property type="nucleotide sequence ID" value="XM_029009262.1"/>
</dbReference>
<protein>
    <submittedName>
        <fullName evidence="3">Centrosomal of 85 kDa isoform X1, putative</fullName>
    </submittedName>
</protein>
<evidence type="ECO:0000313" key="4">
    <source>
        <dbReference type="Proteomes" id="UP000236319"/>
    </source>
</evidence>
<organism evidence="3 4">
    <name type="scientific">Babesia ovata</name>
    <dbReference type="NCBI Taxonomy" id="189622"/>
    <lineage>
        <taxon>Eukaryota</taxon>
        <taxon>Sar</taxon>
        <taxon>Alveolata</taxon>
        <taxon>Apicomplexa</taxon>
        <taxon>Aconoidasida</taxon>
        <taxon>Piroplasmida</taxon>
        <taxon>Babesiidae</taxon>
        <taxon>Babesia</taxon>
    </lineage>
</organism>
<comment type="caution">
    <text evidence="3">The sequence shown here is derived from an EMBL/GenBank/DDBJ whole genome shotgun (WGS) entry which is preliminary data.</text>
</comment>
<dbReference type="EMBL" id="BDSA01000001">
    <property type="protein sequence ID" value="GBE58852.1"/>
    <property type="molecule type" value="Genomic_DNA"/>
</dbReference>
<evidence type="ECO:0000313" key="3">
    <source>
        <dbReference type="EMBL" id="GBE58852.1"/>
    </source>
</evidence>
<proteinExistence type="predicted"/>
<dbReference type="Proteomes" id="UP000236319">
    <property type="component" value="Unassembled WGS sequence"/>
</dbReference>
<gene>
    <name evidence="3" type="ORF">BOVATA_003450</name>
</gene>
<keyword evidence="4" id="KW-1185">Reference proteome</keyword>